<dbReference type="Pfam" id="PF00290">
    <property type="entry name" value="Trp_syntA"/>
    <property type="match status" value="1"/>
</dbReference>
<evidence type="ECO:0000256" key="5">
    <source>
        <dbReference type="ARBA" id="ARBA00022822"/>
    </source>
</evidence>
<dbReference type="PROSITE" id="PS00167">
    <property type="entry name" value="TRP_SYNTHASE_ALPHA"/>
    <property type="match status" value="1"/>
</dbReference>
<dbReference type="GO" id="GO:0005829">
    <property type="term" value="C:cytosol"/>
    <property type="evidence" value="ECO:0007669"/>
    <property type="project" value="TreeGrafter"/>
</dbReference>
<dbReference type="EMBL" id="VAUV01000008">
    <property type="protein sequence ID" value="TLD70574.1"/>
    <property type="molecule type" value="Genomic_DNA"/>
</dbReference>
<dbReference type="AlphaFoldDB" id="A0A5R8KE39"/>
<comment type="catalytic activity">
    <reaction evidence="8 9">
        <text>(1S,2R)-1-C-(indol-3-yl)glycerol 3-phosphate + L-serine = D-glyceraldehyde 3-phosphate + L-tryptophan + H2O</text>
        <dbReference type="Rhea" id="RHEA:10532"/>
        <dbReference type="ChEBI" id="CHEBI:15377"/>
        <dbReference type="ChEBI" id="CHEBI:33384"/>
        <dbReference type="ChEBI" id="CHEBI:57912"/>
        <dbReference type="ChEBI" id="CHEBI:58866"/>
        <dbReference type="ChEBI" id="CHEBI:59776"/>
        <dbReference type="EC" id="4.2.1.20"/>
    </reaction>
</comment>
<keyword evidence="5 9" id="KW-0822">Tryptophan biosynthesis</keyword>
<dbReference type="InterPro" id="IPR002028">
    <property type="entry name" value="Trp_synthase_suA"/>
</dbReference>
<dbReference type="PANTHER" id="PTHR43406">
    <property type="entry name" value="TRYPTOPHAN SYNTHASE, ALPHA CHAIN"/>
    <property type="match status" value="1"/>
</dbReference>
<dbReference type="RefSeq" id="WP_138086630.1">
    <property type="nucleotide sequence ID" value="NZ_VAUV01000008.1"/>
</dbReference>
<dbReference type="PANTHER" id="PTHR43406:SF1">
    <property type="entry name" value="TRYPTOPHAN SYNTHASE ALPHA CHAIN, CHLOROPLASTIC"/>
    <property type="match status" value="1"/>
</dbReference>
<evidence type="ECO:0000256" key="8">
    <source>
        <dbReference type="ARBA" id="ARBA00049047"/>
    </source>
</evidence>
<sequence>MNRLDQRFADLRASGKSAFIAYIAAGDPTLERTREIVLTLEKCGADIIELGLPFSDPLADGIVNQMAADRALRSGTTTAKVLSFIKELRQETQIPLVLFTYLNPVYTYGFERFHQDAAAAGVDGILLLDLPPDEASLNLETTLGPNSVEHPRPATIRLIAPTTPAERIQLIASKAEGFIYYVSREGVTGAQTSLATGIQEQVKLIQSAGSVPVAVGFGISTPEQARTVATMADGVVVGSAIVKLIEQHGHAEDLAAKLTAFVKPLVDAVKSA</sequence>
<proteinExistence type="inferred from homology"/>
<evidence type="ECO:0000256" key="9">
    <source>
        <dbReference type="HAMAP-Rule" id="MF_00131"/>
    </source>
</evidence>
<feature type="active site" description="Proton acceptor" evidence="9">
    <location>
        <position position="49"/>
    </location>
</feature>
<dbReference type="CDD" id="cd04724">
    <property type="entry name" value="Tryptophan_synthase_alpha"/>
    <property type="match status" value="1"/>
</dbReference>
<evidence type="ECO:0000256" key="10">
    <source>
        <dbReference type="RuleBase" id="RU003662"/>
    </source>
</evidence>
<evidence type="ECO:0000256" key="1">
    <source>
        <dbReference type="ARBA" id="ARBA00003365"/>
    </source>
</evidence>
<evidence type="ECO:0000256" key="4">
    <source>
        <dbReference type="ARBA" id="ARBA00022605"/>
    </source>
</evidence>
<organism evidence="11 12">
    <name type="scientific">Phragmitibacter flavus</name>
    <dbReference type="NCBI Taxonomy" id="2576071"/>
    <lineage>
        <taxon>Bacteria</taxon>
        <taxon>Pseudomonadati</taxon>
        <taxon>Verrucomicrobiota</taxon>
        <taxon>Verrucomicrobiia</taxon>
        <taxon>Verrucomicrobiales</taxon>
        <taxon>Verrucomicrobiaceae</taxon>
        <taxon>Phragmitibacter</taxon>
    </lineage>
</organism>
<name>A0A5R8KE39_9BACT</name>
<comment type="function">
    <text evidence="1 9">The alpha subunit is responsible for the aldol cleavage of indoleglycerol phosphate to indole and glyceraldehyde 3-phosphate.</text>
</comment>
<evidence type="ECO:0000313" key="11">
    <source>
        <dbReference type="EMBL" id="TLD70574.1"/>
    </source>
</evidence>
<comment type="caution">
    <text evidence="11">The sequence shown here is derived from an EMBL/GenBank/DDBJ whole genome shotgun (WGS) entry which is preliminary data.</text>
</comment>
<dbReference type="UniPathway" id="UPA00035">
    <property type="reaction ID" value="UER00044"/>
</dbReference>
<evidence type="ECO:0000256" key="7">
    <source>
        <dbReference type="ARBA" id="ARBA00023239"/>
    </source>
</evidence>
<accession>A0A5R8KE39</accession>
<dbReference type="InterPro" id="IPR011060">
    <property type="entry name" value="RibuloseP-bd_barrel"/>
</dbReference>
<keyword evidence="6 9" id="KW-0057">Aromatic amino acid biosynthesis</keyword>
<evidence type="ECO:0000313" key="12">
    <source>
        <dbReference type="Proteomes" id="UP000306196"/>
    </source>
</evidence>
<dbReference type="NCBIfam" id="TIGR00262">
    <property type="entry name" value="trpA"/>
    <property type="match status" value="1"/>
</dbReference>
<dbReference type="SUPFAM" id="SSF51366">
    <property type="entry name" value="Ribulose-phoshate binding barrel"/>
    <property type="match status" value="1"/>
</dbReference>
<dbReference type="InterPro" id="IPR013785">
    <property type="entry name" value="Aldolase_TIM"/>
</dbReference>
<comment type="similarity">
    <text evidence="9 10">Belongs to the TrpA family.</text>
</comment>
<dbReference type="Gene3D" id="3.20.20.70">
    <property type="entry name" value="Aldolase class I"/>
    <property type="match status" value="1"/>
</dbReference>
<reference evidence="11 12" key="1">
    <citation type="submission" date="2019-05" db="EMBL/GenBank/DDBJ databases">
        <title>Verrucobacter flavum gen. nov., sp. nov. a new member of the family Verrucomicrobiaceae.</title>
        <authorList>
            <person name="Szuroczki S."/>
            <person name="Abbaszade G."/>
            <person name="Szabo A."/>
            <person name="Felfoldi T."/>
            <person name="Schumann P."/>
            <person name="Boka K."/>
            <person name="Keki Z."/>
            <person name="Toumi M."/>
            <person name="Toth E."/>
        </authorList>
    </citation>
    <scope>NUCLEOTIDE SEQUENCE [LARGE SCALE GENOMIC DNA]</scope>
    <source>
        <strain evidence="11 12">MG-N-17</strain>
    </source>
</reference>
<comment type="subunit">
    <text evidence="3 9">Tetramer of two alpha and two beta chains.</text>
</comment>
<protein>
    <recommendedName>
        <fullName evidence="9">Tryptophan synthase alpha chain</fullName>
        <ecNumber evidence="9">4.2.1.20</ecNumber>
    </recommendedName>
</protein>
<dbReference type="FunFam" id="3.20.20.70:FF:000037">
    <property type="entry name" value="Tryptophan synthase alpha chain"/>
    <property type="match status" value="1"/>
</dbReference>
<feature type="active site" description="Proton acceptor" evidence="9">
    <location>
        <position position="60"/>
    </location>
</feature>
<comment type="pathway">
    <text evidence="2 9">Amino-acid biosynthesis; L-tryptophan biosynthesis; L-tryptophan from chorismate: step 5/5.</text>
</comment>
<evidence type="ECO:0000256" key="3">
    <source>
        <dbReference type="ARBA" id="ARBA00011270"/>
    </source>
</evidence>
<dbReference type="OrthoDB" id="9804578at2"/>
<gene>
    <name evidence="9" type="primary">trpA</name>
    <name evidence="11" type="ORF">FEM03_12715</name>
</gene>
<keyword evidence="7 9" id="KW-0456">Lyase</keyword>
<dbReference type="HAMAP" id="MF_00131">
    <property type="entry name" value="Trp_synth_alpha"/>
    <property type="match status" value="1"/>
</dbReference>
<keyword evidence="12" id="KW-1185">Reference proteome</keyword>
<dbReference type="GO" id="GO:0004834">
    <property type="term" value="F:tryptophan synthase activity"/>
    <property type="evidence" value="ECO:0007669"/>
    <property type="project" value="UniProtKB-UniRule"/>
</dbReference>
<evidence type="ECO:0000256" key="2">
    <source>
        <dbReference type="ARBA" id="ARBA00004733"/>
    </source>
</evidence>
<dbReference type="EC" id="4.2.1.20" evidence="9"/>
<dbReference type="Proteomes" id="UP000306196">
    <property type="component" value="Unassembled WGS sequence"/>
</dbReference>
<dbReference type="InterPro" id="IPR018204">
    <property type="entry name" value="Trp_synthase_alpha_AS"/>
</dbReference>
<evidence type="ECO:0000256" key="6">
    <source>
        <dbReference type="ARBA" id="ARBA00023141"/>
    </source>
</evidence>
<keyword evidence="4 9" id="KW-0028">Amino-acid biosynthesis</keyword>